<accession>A0AAE4BTP9</accession>
<dbReference type="PANTHER" id="PTHR22595">
    <property type="entry name" value="CHITINASE-RELATED"/>
    <property type="match status" value="1"/>
</dbReference>
<comment type="caution">
    <text evidence="6">The sequence shown here is derived from an EMBL/GenBank/DDBJ whole genome shotgun (WGS) entry which is preliminary data.</text>
</comment>
<gene>
    <name evidence="6" type="ORF">HNQ88_004002</name>
</gene>
<dbReference type="PANTHER" id="PTHR22595:SF79">
    <property type="entry name" value="CHITINASE 12"/>
    <property type="match status" value="1"/>
</dbReference>
<proteinExistence type="predicted"/>
<dbReference type="AlphaFoldDB" id="A0AAE4BTP9"/>
<dbReference type="GO" id="GO:0006032">
    <property type="term" value="P:chitin catabolic process"/>
    <property type="evidence" value="ECO:0007669"/>
    <property type="project" value="InterPro"/>
</dbReference>
<dbReference type="GO" id="GO:0004568">
    <property type="term" value="F:chitinase activity"/>
    <property type="evidence" value="ECO:0007669"/>
    <property type="project" value="InterPro"/>
</dbReference>
<dbReference type="Proteomes" id="UP001185092">
    <property type="component" value="Unassembled WGS sequence"/>
</dbReference>
<dbReference type="SUPFAM" id="SSF53955">
    <property type="entry name" value="Lysozyme-like"/>
    <property type="match status" value="1"/>
</dbReference>
<dbReference type="InterPro" id="IPR023346">
    <property type="entry name" value="Lysozyme-like_dom_sf"/>
</dbReference>
<name>A0AAE4BTP9_9BACT</name>
<evidence type="ECO:0000313" key="6">
    <source>
        <dbReference type="EMBL" id="MDR6240926.1"/>
    </source>
</evidence>
<evidence type="ECO:0000313" key="7">
    <source>
        <dbReference type="Proteomes" id="UP001185092"/>
    </source>
</evidence>
<keyword evidence="1" id="KW-0611">Plant defense</keyword>
<feature type="domain" description="Glycoside hydrolase family 19 catalytic" evidence="5">
    <location>
        <begin position="274"/>
        <end position="284"/>
    </location>
</feature>
<evidence type="ECO:0000259" key="5">
    <source>
        <dbReference type="PROSITE" id="PS00774"/>
    </source>
</evidence>
<keyword evidence="7" id="KW-1185">Reference proteome</keyword>
<feature type="region of interest" description="Disordered" evidence="4">
    <location>
        <begin position="32"/>
        <end position="58"/>
    </location>
</feature>
<dbReference type="PIRSF" id="PIRSF001060">
    <property type="entry name" value="Endochitinase"/>
    <property type="match status" value="1"/>
</dbReference>
<dbReference type="Gene3D" id="1.10.530.10">
    <property type="match status" value="1"/>
</dbReference>
<dbReference type="CDD" id="cd00325">
    <property type="entry name" value="chitinase_GH19"/>
    <property type="match status" value="1"/>
</dbReference>
<keyword evidence="2" id="KW-1015">Disulfide bond</keyword>
<sequence length="373" mass="41990">MRREERTAKGLSLILMLALGLFFFGACSDSEKITDDNNPEDPSNPGEDNPPQTPITDLISPEEYNDLFSYRCGTENAQSEATNQCGEEDFYSYTNFQKAIDEISNIKVIIEQRDAEYYIPPRITRIDKPTGEEKIVSDPPEFNGEWEQNFPIKEITIDYSSFCNEGSFIDRKRELAAFFANIAQETTGGWETAPGGKFAWGLFYKEELGYFGTDHVGYNVPHENYPGVPGKSYHGRGPIQLSYNYNYGQVSEYLFGDKYVLLNDPEDVSANGVLAFKTAIWFWMTPQFPKPSCHEVMIPDMWTPSPEDIEKGREAGFAHTIAIINGGVECGGPHEKAQSRFHHYDKFAEILGVSTGLDGSDDPNTDCSQIQPY</sequence>
<organism evidence="6 7">
    <name type="scientific">Aureibacter tunicatorum</name>
    <dbReference type="NCBI Taxonomy" id="866807"/>
    <lineage>
        <taxon>Bacteria</taxon>
        <taxon>Pseudomonadati</taxon>
        <taxon>Bacteroidota</taxon>
        <taxon>Cytophagia</taxon>
        <taxon>Cytophagales</taxon>
        <taxon>Persicobacteraceae</taxon>
        <taxon>Aureibacter</taxon>
    </lineage>
</organism>
<protein>
    <recommendedName>
        <fullName evidence="5">Glycoside hydrolase family 19 catalytic domain-containing protein</fullName>
    </recommendedName>
</protein>
<dbReference type="InterPro" id="IPR016283">
    <property type="entry name" value="Glyco_hydro_19"/>
</dbReference>
<evidence type="ECO:0000256" key="1">
    <source>
        <dbReference type="ARBA" id="ARBA00022821"/>
    </source>
</evidence>
<feature type="active site" description="Proton donor" evidence="3">
    <location>
        <position position="185"/>
    </location>
</feature>
<evidence type="ECO:0000256" key="3">
    <source>
        <dbReference type="PIRSR" id="PIRSR001060-1"/>
    </source>
</evidence>
<dbReference type="RefSeq" id="WP_309941298.1">
    <property type="nucleotide sequence ID" value="NZ_AP025305.1"/>
</dbReference>
<dbReference type="GO" id="GO:0005975">
    <property type="term" value="P:carbohydrate metabolic process"/>
    <property type="evidence" value="ECO:0007669"/>
    <property type="project" value="InterPro"/>
</dbReference>
<dbReference type="GO" id="GO:0050832">
    <property type="term" value="P:defense response to fungus"/>
    <property type="evidence" value="ECO:0007669"/>
    <property type="project" value="UniProtKB-ARBA"/>
</dbReference>
<dbReference type="InterPro" id="IPR000726">
    <property type="entry name" value="Glyco_hydro_19_cat"/>
</dbReference>
<dbReference type="Gene3D" id="3.30.20.10">
    <property type="entry name" value="Endochitinase, domain 2"/>
    <property type="match status" value="1"/>
</dbReference>
<dbReference type="PROSITE" id="PS51257">
    <property type="entry name" value="PROKAR_LIPOPROTEIN"/>
    <property type="match status" value="1"/>
</dbReference>
<reference evidence="6" key="1">
    <citation type="submission" date="2023-07" db="EMBL/GenBank/DDBJ databases">
        <title>Genomic Encyclopedia of Type Strains, Phase IV (KMG-IV): sequencing the most valuable type-strain genomes for metagenomic binning, comparative biology and taxonomic classification.</title>
        <authorList>
            <person name="Goeker M."/>
        </authorList>
    </citation>
    <scope>NUCLEOTIDE SEQUENCE</scope>
    <source>
        <strain evidence="6">DSM 26174</strain>
    </source>
</reference>
<dbReference type="EMBL" id="JAVDQD010000006">
    <property type="protein sequence ID" value="MDR6240926.1"/>
    <property type="molecule type" value="Genomic_DNA"/>
</dbReference>
<dbReference type="GO" id="GO:0016998">
    <property type="term" value="P:cell wall macromolecule catabolic process"/>
    <property type="evidence" value="ECO:0007669"/>
    <property type="project" value="InterPro"/>
</dbReference>
<evidence type="ECO:0000256" key="4">
    <source>
        <dbReference type="SAM" id="MobiDB-lite"/>
    </source>
</evidence>
<dbReference type="PROSITE" id="PS00774">
    <property type="entry name" value="CHITINASE_19_2"/>
    <property type="match status" value="1"/>
</dbReference>
<evidence type="ECO:0000256" key="2">
    <source>
        <dbReference type="ARBA" id="ARBA00023157"/>
    </source>
</evidence>
<dbReference type="Pfam" id="PF00182">
    <property type="entry name" value="Glyco_hydro_19"/>
    <property type="match status" value="1"/>
</dbReference>